<dbReference type="EMBL" id="CADCUB010000034">
    <property type="protein sequence ID" value="CAA9312672.1"/>
    <property type="molecule type" value="Genomic_DNA"/>
</dbReference>
<gene>
    <name evidence="2" type="ORF">AVDCRST_MAG07-600</name>
</gene>
<dbReference type="PANTHER" id="PTHR36974">
    <property type="entry name" value="MEMBRANE PROTEIN-RELATED"/>
    <property type="match status" value="1"/>
</dbReference>
<protein>
    <recommendedName>
        <fullName evidence="3">Cytoplasmic membrane protein FsxA</fullName>
    </recommendedName>
</protein>
<feature type="transmembrane region" description="Helical" evidence="1">
    <location>
        <begin position="69"/>
        <end position="87"/>
    </location>
</feature>
<keyword evidence="1" id="KW-0472">Membrane</keyword>
<dbReference type="PANTHER" id="PTHR36974:SF1">
    <property type="entry name" value="DOXX FAMILY MEMBRANE PROTEIN"/>
    <property type="match status" value="1"/>
</dbReference>
<keyword evidence="1" id="KW-0812">Transmembrane</keyword>
<accession>A0A6J4KQM5</accession>
<reference evidence="2" key="1">
    <citation type="submission" date="2020-02" db="EMBL/GenBank/DDBJ databases">
        <authorList>
            <person name="Meier V. D."/>
        </authorList>
    </citation>
    <scope>NUCLEOTIDE SEQUENCE</scope>
    <source>
        <strain evidence="2">AVDCRST_MAG07</strain>
    </source>
</reference>
<feature type="transmembrane region" description="Helical" evidence="1">
    <location>
        <begin position="44"/>
        <end position="62"/>
    </location>
</feature>
<dbReference type="AlphaFoldDB" id="A0A6J4KQM5"/>
<keyword evidence="1" id="KW-1133">Transmembrane helix</keyword>
<organism evidence="2">
    <name type="scientific">uncultured Frankineae bacterium</name>
    <dbReference type="NCBI Taxonomy" id="437475"/>
    <lineage>
        <taxon>Bacteria</taxon>
        <taxon>Bacillati</taxon>
        <taxon>Actinomycetota</taxon>
        <taxon>Actinomycetes</taxon>
        <taxon>Frankiales</taxon>
        <taxon>environmental samples</taxon>
    </lineage>
</organism>
<evidence type="ECO:0008006" key="3">
    <source>
        <dbReference type="Google" id="ProtNLM"/>
    </source>
</evidence>
<name>A0A6J4KQM5_9ACTN</name>
<proteinExistence type="predicted"/>
<sequence>MTRLRAASPYLLAALLAVAGTTHLLRPGWYDGLVPPVLPGSARAWTLGSGVVELAVAALVAVRRTRRAGGLAAAALFVAVFPGNVWMAVEPGSVPRWAALARLPLQVPLVLWGLQVAGKLPSTARRG</sequence>
<evidence type="ECO:0000256" key="1">
    <source>
        <dbReference type="SAM" id="Phobius"/>
    </source>
</evidence>
<evidence type="ECO:0000313" key="2">
    <source>
        <dbReference type="EMBL" id="CAA9312672.1"/>
    </source>
</evidence>